<name>A0AAD6V6B2_9AGAR</name>
<sequence length="389" mass="41140">MSDFSSSAPPSPIRRTSDYLSMMLASSPVRPAVGERRPRPDDDDGDDTVTSAPPAAYSCNANANDIIAVQEYARRKKLKREHVPEIEAFMTTPLPPRLYEGMLFVNQLVTHQRLEEIITTQPGFEVSKDALVNIASLCFGAILSASARHYKGDALSKSKIMLSRSLGLPNNIEQNTASVKKVLAAINSQMTEARSAVKKDIIKSFKPTKNAKPSMTNATSHQTLSELATAIARHGEANFQITVELCARIALMRRVYLKDGSEKFWDSLEDEIDTIHGIASAPNRITGEAPAQPEIAKNVTKIFKTILEEDRTKHGAGDPQANNAIDLFPNVVGPFQGMIDNVLQGGAPGETVGTTAGATAGVAGVTAGAAGATAGAAAGAAGAGGNSST</sequence>
<organism evidence="2 3">
    <name type="scientific">Mycena pura</name>
    <dbReference type="NCBI Taxonomy" id="153505"/>
    <lineage>
        <taxon>Eukaryota</taxon>
        <taxon>Fungi</taxon>
        <taxon>Dikarya</taxon>
        <taxon>Basidiomycota</taxon>
        <taxon>Agaricomycotina</taxon>
        <taxon>Agaricomycetes</taxon>
        <taxon>Agaricomycetidae</taxon>
        <taxon>Agaricales</taxon>
        <taxon>Marasmiineae</taxon>
        <taxon>Mycenaceae</taxon>
        <taxon>Mycena</taxon>
    </lineage>
</organism>
<dbReference type="AlphaFoldDB" id="A0AAD6V6B2"/>
<evidence type="ECO:0000313" key="2">
    <source>
        <dbReference type="EMBL" id="KAJ7200769.1"/>
    </source>
</evidence>
<keyword evidence="3" id="KW-1185">Reference proteome</keyword>
<protein>
    <submittedName>
        <fullName evidence="2">Uncharacterized protein</fullName>
    </submittedName>
</protein>
<evidence type="ECO:0000256" key="1">
    <source>
        <dbReference type="SAM" id="MobiDB-lite"/>
    </source>
</evidence>
<comment type="caution">
    <text evidence="2">The sequence shown here is derived from an EMBL/GenBank/DDBJ whole genome shotgun (WGS) entry which is preliminary data.</text>
</comment>
<accession>A0AAD6V6B2</accession>
<reference evidence="2" key="1">
    <citation type="submission" date="2023-03" db="EMBL/GenBank/DDBJ databases">
        <title>Massive genome expansion in bonnet fungi (Mycena s.s.) driven by repeated elements and novel gene families across ecological guilds.</title>
        <authorList>
            <consortium name="Lawrence Berkeley National Laboratory"/>
            <person name="Harder C.B."/>
            <person name="Miyauchi S."/>
            <person name="Viragh M."/>
            <person name="Kuo A."/>
            <person name="Thoen E."/>
            <person name="Andreopoulos B."/>
            <person name="Lu D."/>
            <person name="Skrede I."/>
            <person name="Drula E."/>
            <person name="Henrissat B."/>
            <person name="Morin E."/>
            <person name="Kohler A."/>
            <person name="Barry K."/>
            <person name="LaButti K."/>
            <person name="Morin E."/>
            <person name="Salamov A."/>
            <person name="Lipzen A."/>
            <person name="Mereny Z."/>
            <person name="Hegedus B."/>
            <person name="Baldrian P."/>
            <person name="Stursova M."/>
            <person name="Weitz H."/>
            <person name="Taylor A."/>
            <person name="Grigoriev I.V."/>
            <person name="Nagy L.G."/>
            <person name="Martin F."/>
            <person name="Kauserud H."/>
        </authorList>
    </citation>
    <scope>NUCLEOTIDE SEQUENCE</scope>
    <source>
        <strain evidence="2">9144</strain>
    </source>
</reference>
<gene>
    <name evidence="2" type="ORF">GGX14DRAFT_571778</name>
</gene>
<evidence type="ECO:0000313" key="3">
    <source>
        <dbReference type="Proteomes" id="UP001219525"/>
    </source>
</evidence>
<feature type="region of interest" description="Disordered" evidence="1">
    <location>
        <begin position="1"/>
        <end position="55"/>
    </location>
</feature>
<dbReference type="EMBL" id="JARJCW010000061">
    <property type="protein sequence ID" value="KAJ7200769.1"/>
    <property type="molecule type" value="Genomic_DNA"/>
</dbReference>
<dbReference type="Proteomes" id="UP001219525">
    <property type="component" value="Unassembled WGS sequence"/>
</dbReference>
<proteinExistence type="predicted"/>